<organism evidence="18 19">
    <name type="scientific">Candidatus Clostridium stratigraminis</name>
    <dbReference type="NCBI Taxonomy" id="3381661"/>
    <lineage>
        <taxon>Bacteria</taxon>
        <taxon>Bacillati</taxon>
        <taxon>Bacillota</taxon>
        <taxon>Clostridia</taxon>
        <taxon>Eubacteriales</taxon>
        <taxon>Clostridiaceae</taxon>
        <taxon>Clostridium</taxon>
    </lineage>
</organism>
<evidence type="ECO:0000256" key="6">
    <source>
        <dbReference type="ARBA" id="ARBA00022618"/>
    </source>
</evidence>
<keyword evidence="14 16" id="KW-0961">Cell wall biogenesis/degradation</keyword>
<dbReference type="Gene3D" id="3.90.78.10">
    <property type="entry name" value="UDP-N-acetylenolpyruvoylglucosamine reductase, C-terminal domain"/>
    <property type="match status" value="1"/>
</dbReference>
<feature type="active site" evidence="16">
    <location>
        <position position="177"/>
    </location>
</feature>
<feature type="active site" description="Proton donor" evidence="16">
    <location>
        <position position="227"/>
    </location>
</feature>
<evidence type="ECO:0000256" key="8">
    <source>
        <dbReference type="ARBA" id="ARBA00022827"/>
    </source>
</evidence>
<comment type="similarity">
    <text evidence="16">Belongs to the MurB family.</text>
</comment>
<comment type="function">
    <text evidence="2 16">Cell wall formation.</text>
</comment>
<keyword evidence="13 16" id="KW-0131">Cell cycle</keyword>
<dbReference type="Gene3D" id="3.30.465.10">
    <property type="match status" value="1"/>
</dbReference>
<dbReference type="HAMAP" id="MF_00037">
    <property type="entry name" value="MurB"/>
    <property type="match status" value="1"/>
</dbReference>
<keyword evidence="10 16" id="KW-0133">Cell shape</keyword>
<comment type="subcellular location">
    <subcellularLocation>
        <location evidence="3 16">Cytoplasm</location>
    </subcellularLocation>
</comment>
<dbReference type="GO" id="GO:0008762">
    <property type="term" value="F:UDP-N-acetylmuramate dehydrogenase activity"/>
    <property type="evidence" value="ECO:0007669"/>
    <property type="project" value="UniProtKB-EC"/>
</dbReference>
<dbReference type="EMBL" id="JBJHZZ010000005">
    <property type="protein sequence ID" value="MFL0247264.1"/>
    <property type="molecule type" value="Genomic_DNA"/>
</dbReference>
<keyword evidence="8 16" id="KW-0274">FAD</keyword>
<dbReference type="InterPro" id="IPR006094">
    <property type="entry name" value="Oxid_FAD_bind_N"/>
</dbReference>
<dbReference type="Pfam" id="PF01565">
    <property type="entry name" value="FAD_binding_4"/>
    <property type="match status" value="1"/>
</dbReference>
<dbReference type="Pfam" id="PF02873">
    <property type="entry name" value="MurB_C"/>
    <property type="match status" value="1"/>
</dbReference>
<keyword evidence="9 16" id="KW-0521">NADP</keyword>
<dbReference type="RefSeq" id="WP_406769716.1">
    <property type="nucleotide sequence ID" value="NZ_JBJHZZ010000005.1"/>
</dbReference>
<dbReference type="Proteomes" id="UP001623591">
    <property type="component" value="Unassembled WGS sequence"/>
</dbReference>
<feature type="active site" evidence="16">
    <location>
        <position position="297"/>
    </location>
</feature>
<evidence type="ECO:0000256" key="9">
    <source>
        <dbReference type="ARBA" id="ARBA00022857"/>
    </source>
</evidence>
<keyword evidence="7 16" id="KW-0285">Flavoprotein</keyword>
<evidence type="ECO:0000313" key="19">
    <source>
        <dbReference type="Proteomes" id="UP001623591"/>
    </source>
</evidence>
<name>A0ABW8T402_9CLOT</name>
<evidence type="ECO:0000256" key="16">
    <source>
        <dbReference type="HAMAP-Rule" id="MF_00037"/>
    </source>
</evidence>
<comment type="pathway">
    <text evidence="4 16">Cell wall biogenesis; peptidoglycan biosynthesis.</text>
</comment>
<evidence type="ECO:0000256" key="11">
    <source>
        <dbReference type="ARBA" id="ARBA00022984"/>
    </source>
</evidence>
<sequence length="305" mass="33679">MNQYEDLSSKLSKLLKEDDIAINESMKNHTSFKVGGPADILVRPKTYEEVVNIIKLCNENRVPFYIIGRGSNLVVRDGGYRGVIIKLTKLDTIMVQEEMVIVQGGADLCKVSDAALNNDLTGFEFACGIPGTVGGAVTMNAGAYNGEVSQVIYSALVVDKEGNLINLDRERLDLGYRTSAVQKHGYTVLEVSFKLKKGEHEKIKNRIDELTRRREDKQPLEYPSAGSTFKRPVGYFTGQLIEECALKGHSIGGAEVSQKHAGFIINKGGATAKDILSLIEYVQEVVKGRYNVELHPEVRIIGEEK</sequence>
<gene>
    <name evidence="16 18" type="primary">murB</name>
    <name evidence="18" type="ORF">ACJDUG_09785</name>
</gene>
<dbReference type="InterPro" id="IPR016167">
    <property type="entry name" value="FAD-bd_PCMH_sub1"/>
</dbReference>
<comment type="caution">
    <text evidence="18">The sequence shown here is derived from an EMBL/GenBank/DDBJ whole genome shotgun (WGS) entry which is preliminary data.</text>
</comment>
<evidence type="ECO:0000256" key="10">
    <source>
        <dbReference type="ARBA" id="ARBA00022960"/>
    </source>
</evidence>
<dbReference type="SUPFAM" id="SSF56176">
    <property type="entry name" value="FAD-binding/transporter-associated domain-like"/>
    <property type="match status" value="1"/>
</dbReference>
<evidence type="ECO:0000256" key="14">
    <source>
        <dbReference type="ARBA" id="ARBA00023316"/>
    </source>
</evidence>
<evidence type="ECO:0000256" key="5">
    <source>
        <dbReference type="ARBA" id="ARBA00022490"/>
    </source>
</evidence>
<feature type="domain" description="FAD-binding PCMH-type" evidence="17">
    <location>
        <begin position="34"/>
        <end position="198"/>
    </location>
</feature>
<dbReference type="SUPFAM" id="SSF56194">
    <property type="entry name" value="Uridine diphospho-N-Acetylenolpyruvylglucosamine reductase, MurB, C-terminal domain"/>
    <property type="match status" value="1"/>
</dbReference>
<evidence type="ECO:0000256" key="13">
    <source>
        <dbReference type="ARBA" id="ARBA00023306"/>
    </source>
</evidence>
<keyword evidence="11 16" id="KW-0573">Peptidoglycan synthesis</keyword>
<dbReference type="NCBIfam" id="NF010480">
    <property type="entry name" value="PRK13905.1"/>
    <property type="match status" value="1"/>
</dbReference>
<evidence type="ECO:0000256" key="4">
    <source>
        <dbReference type="ARBA" id="ARBA00004752"/>
    </source>
</evidence>
<dbReference type="EC" id="1.3.1.98" evidence="16"/>
<keyword evidence="12 16" id="KW-0560">Oxidoreductase</keyword>
<protein>
    <recommendedName>
        <fullName evidence="16">UDP-N-acetylenolpyruvoylglucosamine reductase</fullName>
        <ecNumber evidence="16">1.3.1.98</ecNumber>
    </recommendedName>
    <alternativeName>
        <fullName evidence="16">UDP-N-acetylmuramate dehydrogenase</fullName>
    </alternativeName>
</protein>
<evidence type="ECO:0000256" key="15">
    <source>
        <dbReference type="ARBA" id="ARBA00048914"/>
    </source>
</evidence>
<dbReference type="InterPro" id="IPR016169">
    <property type="entry name" value="FAD-bd_PCMH_sub2"/>
</dbReference>
<reference evidence="18 19" key="1">
    <citation type="submission" date="2024-11" db="EMBL/GenBank/DDBJ databases">
        <authorList>
            <person name="Heng Y.C."/>
            <person name="Lim A.C.H."/>
            <person name="Lee J.K.Y."/>
            <person name="Kittelmann S."/>
        </authorList>
    </citation>
    <scope>NUCLEOTIDE SEQUENCE [LARGE SCALE GENOMIC DNA]</scope>
    <source>
        <strain evidence="18 19">WILCCON 0185</strain>
    </source>
</reference>
<evidence type="ECO:0000313" key="18">
    <source>
        <dbReference type="EMBL" id="MFL0247264.1"/>
    </source>
</evidence>
<evidence type="ECO:0000256" key="12">
    <source>
        <dbReference type="ARBA" id="ARBA00023002"/>
    </source>
</evidence>
<dbReference type="InterPro" id="IPR003170">
    <property type="entry name" value="MurB"/>
</dbReference>
<dbReference type="PANTHER" id="PTHR21071">
    <property type="entry name" value="UDP-N-ACETYLENOLPYRUVOYLGLUCOSAMINE REDUCTASE"/>
    <property type="match status" value="1"/>
</dbReference>
<proteinExistence type="inferred from homology"/>
<dbReference type="Gene3D" id="3.30.43.10">
    <property type="entry name" value="Uridine Diphospho-n-acetylenolpyruvylglucosamine Reductase, domain 2"/>
    <property type="match status" value="1"/>
</dbReference>
<evidence type="ECO:0000256" key="2">
    <source>
        <dbReference type="ARBA" id="ARBA00003921"/>
    </source>
</evidence>
<dbReference type="PROSITE" id="PS51387">
    <property type="entry name" value="FAD_PCMH"/>
    <property type="match status" value="1"/>
</dbReference>
<evidence type="ECO:0000256" key="1">
    <source>
        <dbReference type="ARBA" id="ARBA00001974"/>
    </source>
</evidence>
<evidence type="ECO:0000256" key="7">
    <source>
        <dbReference type="ARBA" id="ARBA00022630"/>
    </source>
</evidence>
<dbReference type="InterPro" id="IPR011601">
    <property type="entry name" value="MurB_C"/>
</dbReference>
<comment type="catalytic activity">
    <reaction evidence="15 16">
        <text>UDP-N-acetyl-alpha-D-muramate + NADP(+) = UDP-N-acetyl-3-O-(1-carboxyvinyl)-alpha-D-glucosamine + NADPH + H(+)</text>
        <dbReference type="Rhea" id="RHEA:12248"/>
        <dbReference type="ChEBI" id="CHEBI:15378"/>
        <dbReference type="ChEBI" id="CHEBI:57783"/>
        <dbReference type="ChEBI" id="CHEBI:58349"/>
        <dbReference type="ChEBI" id="CHEBI:68483"/>
        <dbReference type="ChEBI" id="CHEBI:70757"/>
        <dbReference type="EC" id="1.3.1.98"/>
    </reaction>
</comment>
<comment type="cofactor">
    <cofactor evidence="1 16">
        <name>FAD</name>
        <dbReference type="ChEBI" id="CHEBI:57692"/>
    </cofactor>
</comment>
<dbReference type="InterPro" id="IPR036318">
    <property type="entry name" value="FAD-bd_PCMH-like_sf"/>
</dbReference>
<accession>A0ABW8T402</accession>
<dbReference type="PANTHER" id="PTHR21071:SF4">
    <property type="entry name" value="UDP-N-ACETYLENOLPYRUVOYLGLUCOSAMINE REDUCTASE"/>
    <property type="match status" value="1"/>
</dbReference>
<dbReference type="NCBIfam" id="TIGR00179">
    <property type="entry name" value="murB"/>
    <property type="match status" value="1"/>
</dbReference>
<dbReference type="InterPro" id="IPR036635">
    <property type="entry name" value="MurB_C_sf"/>
</dbReference>
<evidence type="ECO:0000256" key="3">
    <source>
        <dbReference type="ARBA" id="ARBA00004496"/>
    </source>
</evidence>
<evidence type="ECO:0000259" key="17">
    <source>
        <dbReference type="PROSITE" id="PS51387"/>
    </source>
</evidence>
<keyword evidence="6 16" id="KW-0132">Cell division</keyword>
<keyword evidence="5 16" id="KW-0963">Cytoplasm</keyword>
<keyword evidence="19" id="KW-1185">Reference proteome</keyword>
<dbReference type="InterPro" id="IPR016166">
    <property type="entry name" value="FAD-bd_PCMH"/>
</dbReference>